<accession>A0A9W8X6U8</accession>
<dbReference type="PROSITE" id="PS50868">
    <property type="entry name" value="POST_SET"/>
    <property type="match status" value="1"/>
</dbReference>
<dbReference type="Pfam" id="PF05033">
    <property type="entry name" value="Pre-SET"/>
    <property type="match status" value="1"/>
</dbReference>
<dbReference type="EMBL" id="JAPEUV010000006">
    <property type="protein sequence ID" value="KAJ4342470.1"/>
    <property type="molecule type" value="Genomic_DNA"/>
</dbReference>
<keyword evidence="3" id="KW-0489">Methyltransferase</keyword>
<evidence type="ECO:0000256" key="2">
    <source>
        <dbReference type="ARBA" id="ARBA00022454"/>
    </source>
</evidence>
<dbReference type="Pfam" id="PF00856">
    <property type="entry name" value="SET"/>
    <property type="match status" value="1"/>
</dbReference>
<name>A0A9W8X6U8_9PLEO</name>
<comment type="caution">
    <text evidence="12">The sequence shown here is derived from an EMBL/GenBank/DDBJ whole genome shotgun (WGS) entry which is preliminary data.</text>
</comment>
<dbReference type="GO" id="GO:0042054">
    <property type="term" value="F:histone methyltransferase activity"/>
    <property type="evidence" value="ECO:0007669"/>
    <property type="project" value="InterPro"/>
</dbReference>
<evidence type="ECO:0000256" key="5">
    <source>
        <dbReference type="ARBA" id="ARBA00022691"/>
    </source>
</evidence>
<keyword evidence="5" id="KW-0949">S-adenosyl-L-methionine</keyword>
<proteinExistence type="predicted"/>
<protein>
    <recommendedName>
        <fullName evidence="14">SET domain-containing protein</fullName>
    </recommendedName>
</protein>
<feature type="domain" description="Pre-SET" evidence="10">
    <location>
        <begin position="234"/>
        <end position="340"/>
    </location>
</feature>
<dbReference type="GO" id="GO:0008270">
    <property type="term" value="F:zinc ion binding"/>
    <property type="evidence" value="ECO:0007669"/>
    <property type="project" value="InterPro"/>
</dbReference>
<evidence type="ECO:0000256" key="1">
    <source>
        <dbReference type="ARBA" id="ARBA00004286"/>
    </source>
</evidence>
<keyword evidence="4" id="KW-0808">Transferase</keyword>
<feature type="compositionally biased region" description="Basic and acidic residues" evidence="8">
    <location>
        <begin position="88"/>
        <end position="106"/>
    </location>
</feature>
<keyword evidence="6" id="KW-0479">Metal-binding</keyword>
<feature type="region of interest" description="Disordered" evidence="8">
    <location>
        <begin position="74"/>
        <end position="125"/>
    </location>
</feature>
<evidence type="ECO:0008006" key="14">
    <source>
        <dbReference type="Google" id="ProtNLM"/>
    </source>
</evidence>
<organism evidence="12 13">
    <name type="scientific">Didymella glomerata</name>
    <dbReference type="NCBI Taxonomy" id="749621"/>
    <lineage>
        <taxon>Eukaryota</taxon>
        <taxon>Fungi</taxon>
        <taxon>Dikarya</taxon>
        <taxon>Ascomycota</taxon>
        <taxon>Pezizomycotina</taxon>
        <taxon>Dothideomycetes</taxon>
        <taxon>Pleosporomycetidae</taxon>
        <taxon>Pleosporales</taxon>
        <taxon>Pleosporineae</taxon>
        <taxon>Didymellaceae</taxon>
        <taxon>Didymella</taxon>
    </lineage>
</organism>
<sequence>MPTTVVIPSGNRHTRRVVVNKVHSDEQYLVRWHAEKKTPTPPLSWHLVNELRNCLELIQDYLEQREKLIFTRNRIPSRKRKSPETSSDIERRASPFDRRLQQKQDGRTPSVSRSPSVSSSAAALTSSPEAYNGTLESDEHGFVFCQHATGPDVASVFITDFPTLEMRQSAYDSDVVTAPTLIRARYVRKLQQVPGPLITLLNTVDNSTPSLRFRYIPHHVLGSGVYQYALDTATGCQSCSPKMGRDIGCEYTKKCDCLEYAAVNEVVLNEEEKAYYKKCQAKGLSTLGLPKRFPYFAEGTKIQRSGTLIPWYLNSRNPIYECNDNCKCGPNCRNKNVQFGRRVELEIFKTQSGRGWGLRCKQNLYHGQFIDTYRGEVITDEEATRREDTSSKMKASYLYSLDKFADSEDLGHEPYVVDGEFMGGPSKFMNHSCEPNCRQYTVSFNKHDPHVYDIAFFACEDIPAFTELTFDYLDKEEGEEMEAPTEGAIPCLCGSAGCRKWLWT</sequence>
<comment type="subcellular location">
    <subcellularLocation>
        <location evidence="1">Chromosome</location>
    </subcellularLocation>
</comment>
<keyword evidence="2" id="KW-0158">Chromosome</keyword>
<feature type="compositionally biased region" description="Low complexity" evidence="8">
    <location>
        <begin position="107"/>
        <end position="125"/>
    </location>
</feature>
<dbReference type="InterPro" id="IPR003616">
    <property type="entry name" value="Post-SET_dom"/>
</dbReference>
<dbReference type="InterPro" id="IPR001214">
    <property type="entry name" value="SET_dom"/>
</dbReference>
<dbReference type="GO" id="GO:0005694">
    <property type="term" value="C:chromosome"/>
    <property type="evidence" value="ECO:0007669"/>
    <property type="project" value="UniProtKB-SubCell"/>
</dbReference>
<dbReference type="Proteomes" id="UP001140562">
    <property type="component" value="Unassembled WGS sequence"/>
</dbReference>
<keyword evidence="7" id="KW-0862">Zinc</keyword>
<dbReference type="SMART" id="SM00468">
    <property type="entry name" value="PreSET"/>
    <property type="match status" value="1"/>
</dbReference>
<feature type="domain" description="SET" evidence="9">
    <location>
        <begin position="343"/>
        <end position="473"/>
    </location>
</feature>
<evidence type="ECO:0000256" key="7">
    <source>
        <dbReference type="ARBA" id="ARBA00022833"/>
    </source>
</evidence>
<dbReference type="PANTHER" id="PTHR46223">
    <property type="entry name" value="HISTONE-LYSINE N-METHYLTRANSFERASE SUV39H"/>
    <property type="match status" value="1"/>
</dbReference>
<dbReference type="InterPro" id="IPR007728">
    <property type="entry name" value="Pre-SET_dom"/>
</dbReference>
<evidence type="ECO:0000256" key="4">
    <source>
        <dbReference type="ARBA" id="ARBA00022679"/>
    </source>
</evidence>
<evidence type="ECO:0000259" key="9">
    <source>
        <dbReference type="PROSITE" id="PS50280"/>
    </source>
</evidence>
<dbReference type="InterPro" id="IPR050973">
    <property type="entry name" value="H3K9_Histone-Lys_N-MTase"/>
</dbReference>
<feature type="domain" description="Post-SET" evidence="11">
    <location>
        <begin position="487"/>
        <end position="503"/>
    </location>
</feature>
<evidence type="ECO:0000259" key="10">
    <source>
        <dbReference type="PROSITE" id="PS50867"/>
    </source>
</evidence>
<evidence type="ECO:0000256" key="3">
    <source>
        <dbReference type="ARBA" id="ARBA00022603"/>
    </source>
</evidence>
<dbReference type="GO" id="GO:0005634">
    <property type="term" value="C:nucleus"/>
    <property type="evidence" value="ECO:0007669"/>
    <property type="project" value="InterPro"/>
</dbReference>
<dbReference type="PROSITE" id="PS50867">
    <property type="entry name" value="PRE_SET"/>
    <property type="match status" value="1"/>
</dbReference>
<dbReference type="OrthoDB" id="308383at2759"/>
<dbReference type="AlphaFoldDB" id="A0A9W8X6U8"/>
<dbReference type="Gene3D" id="2.170.270.10">
    <property type="entry name" value="SET domain"/>
    <property type="match status" value="1"/>
</dbReference>
<evidence type="ECO:0000259" key="11">
    <source>
        <dbReference type="PROSITE" id="PS50868"/>
    </source>
</evidence>
<evidence type="ECO:0000256" key="8">
    <source>
        <dbReference type="SAM" id="MobiDB-lite"/>
    </source>
</evidence>
<dbReference type="SUPFAM" id="SSF82199">
    <property type="entry name" value="SET domain"/>
    <property type="match status" value="1"/>
</dbReference>
<dbReference type="GO" id="GO:0032259">
    <property type="term" value="P:methylation"/>
    <property type="evidence" value="ECO:0007669"/>
    <property type="project" value="UniProtKB-KW"/>
</dbReference>
<dbReference type="SMART" id="SM00317">
    <property type="entry name" value="SET"/>
    <property type="match status" value="1"/>
</dbReference>
<dbReference type="InterPro" id="IPR046341">
    <property type="entry name" value="SET_dom_sf"/>
</dbReference>
<gene>
    <name evidence="12" type="ORF">N0V87_001089</name>
</gene>
<evidence type="ECO:0000256" key="6">
    <source>
        <dbReference type="ARBA" id="ARBA00022723"/>
    </source>
</evidence>
<dbReference type="PANTHER" id="PTHR46223:SF3">
    <property type="entry name" value="HISTONE-LYSINE N-METHYLTRANSFERASE SET-23"/>
    <property type="match status" value="1"/>
</dbReference>
<reference evidence="12" key="1">
    <citation type="submission" date="2022-10" db="EMBL/GenBank/DDBJ databases">
        <title>Tapping the CABI collections for fungal endophytes: first genome assemblies for Collariella, Neodidymelliopsis, Ascochyta clinopodiicola, Didymella pomorum, Didymosphaeria variabile, Neocosmospora piperis and Neocucurbitaria cava.</title>
        <authorList>
            <person name="Hill R."/>
        </authorList>
    </citation>
    <scope>NUCLEOTIDE SEQUENCE</scope>
    <source>
        <strain evidence="12">IMI 360193</strain>
    </source>
</reference>
<evidence type="ECO:0000313" key="12">
    <source>
        <dbReference type="EMBL" id="KAJ4342470.1"/>
    </source>
</evidence>
<dbReference type="PROSITE" id="PS50280">
    <property type="entry name" value="SET"/>
    <property type="match status" value="1"/>
</dbReference>
<evidence type="ECO:0000313" key="13">
    <source>
        <dbReference type="Proteomes" id="UP001140562"/>
    </source>
</evidence>
<keyword evidence="13" id="KW-1185">Reference proteome</keyword>